<evidence type="ECO:0000259" key="3">
    <source>
        <dbReference type="PROSITE" id="PS50048"/>
    </source>
</evidence>
<dbReference type="Pfam" id="PF00172">
    <property type="entry name" value="Zn_clus"/>
    <property type="match status" value="1"/>
</dbReference>
<dbReference type="AlphaFoldDB" id="F9F864"/>
<dbReference type="GO" id="GO:0045944">
    <property type="term" value="P:positive regulation of transcription by RNA polymerase II"/>
    <property type="evidence" value="ECO:0007669"/>
    <property type="project" value="TreeGrafter"/>
</dbReference>
<dbReference type="Pfam" id="PF11951">
    <property type="entry name" value="Fungal_trans_2"/>
    <property type="match status" value="2"/>
</dbReference>
<dbReference type="SUPFAM" id="SSF57701">
    <property type="entry name" value="Zn2/Cys6 DNA-binding domain"/>
    <property type="match status" value="1"/>
</dbReference>
<sequence length="470" mass="52410">MRNCWNCRRRRVKCDGLRPHCGKCQAIGAECLGYGKLITWINGIASRGHMKDRTFHEPAPPISPLHPWNQNLENGLKYVNYVITPCDGSFAVSHRPDVAPVISIPKALTDPIFQDIPHDARELIDYYGQSICSSIMMVDGLQNPYRDVISLVGASKAVANAIMAVASCHAIHSKAGYPVFLNPAGRSFDISTISEINRSIIFKQKALAYLADAISEPLEEAKTYILATITLLMLLELYEGGAGPWRIHLEGAKQLLDAETADDGIHSPRMIRNMLEELAIFDIFGSAFIQHSPQTLPLSTRLTASERDTMFSLSGLGCPMKILTAIESVNLQWRAWAEYGISDAPTLCGSPSQLLSTTLVDIIQFDAEEWTDQIFNACPNQCSLPRGFLLWPVFIVGAESTCFENREWALTLLDKIWQITYFANAKTAAIVLKDMWKKQDMELQAWAWAHSRTAIATVLYRDLPRSHAIN</sequence>
<dbReference type="OrthoDB" id="5130013at2759"/>
<dbReference type="GO" id="GO:0008270">
    <property type="term" value="F:zinc ion binding"/>
    <property type="evidence" value="ECO:0007669"/>
    <property type="project" value="InterPro"/>
</dbReference>
<dbReference type="CDD" id="cd00067">
    <property type="entry name" value="GAL4"/>
    <property type="match status" value="1"/>
</dbReference>
<dbReference type="SMART" id="SM00066">
    <property type="entry name" value="GAL4"/>
    <property type="match status" value="1"/>
</dbReference>
<evidence type="ECO:0000256" key="1">
    <source>
        <dbReference type="ARBA" id="ARBA00004123"/>
    </source>
</evidence>
<organism evidence="4">
    <name type="scientific">Fusarium oxysporum (strain Fo5176)</name>
    <name type="common">Fusarium vascular wilt</name>
    <dbReference type="NCBI Taxonomy" id="660025"/>
    <lineage>
        <taxon>Eukaryota</taxon>
        <taxon>Fungi</taxon>
        <taxon>Dikarya</taxon>
        <taxon>Ascomycota</taxon>
        <taxon>Pezizomycotina</taxon>
        <taxon>Sordariomycetes</taxon>
        <taxon>Hypocreomycetidae</taxon>
        <taxon>Hypocreales</taxon>
        <taxon>Nectriaceae</taxon>
        <taxon>Fusarium</taxon>
        <taxon>Fusarium oxysporum species complex</taxon>
    </lineage>
</organism>
<evidence type="ECO:0000313" key="4">
    <source>
        <dbReference type="EMBL" id="EGU86879.1"/>
    </source>
</evidence>
<dbReference type="InterPro" id="IPR021858">
    <property type="entry name" value="Fun_TF"/>
</dbReference>
<comment type="subcellular location">
    <subcellularLocation>
        <location evidence="1">Nucleus</location>
    </subcellularLocation>
</comment>
<dbReference type="PANTHER" id="PTHR37534:SF51">
    <property type="entry name" value="ACRIFLAVINE SENSITIVITY CONTROL PROTEIN ACR-2"/>
    <property type="match status" value="1"/>
</dbReference>
<comment type="caution">
    <text evidence="4">The sequence shown here is derived from an EMBL/GenBank/DDBJ whole genome shotgun (WGS) entry which is preliminary data.</text>
</comment>
<dbReference type="GO" id="GO:0000976">
    <property type="term" value="F:transcription cis-regulatory region binding"/>
    <property type="evidence" value="ECO:0007669"/>
    <property type="project" value="TreeGrafter"/>
</dbReference>
<dbReference type="GO" id="GO:0005634">
    <property type="term" value="C:nucleus"/>
    <property type="evidence" value="ECO:0007669"/>
    <property type="project" value="UniProtKB-SubCell"/>
</dbReference>
<dbReference type="PANTHER" id="PTHR37534">
    <property type="entry name" value="TRANSCRIPTIONAL ACTIVATOR PROTEIN UGA3"/>
    <property type="match status" value="1"/>
</dbReference>
<reference evidence="4" key="1">
    <citation type="journal article" date="2012" name="Mol. Plant Microbe Interact.">
        <title>A highly conserved effector in Fusarium oxysporum is required for full virulence on Arabidopsis.</title>
        <authorList>
            <person name="Thatcher L.F."/>
            <person name="Gardiner D.M."/>
            <person name="Kazan K."/>
            <person name="Manners J."/>
        </authorList>
    </citation>
    <scope>NUCLEOTIDE SEQUENCE [LARGE SCALE GENOMIC DNA]</scope>
    <source>
        <strain evidence="4">Fo5176</strain>
    </source>
</reference>
<dbReference type="InterPro" id="IPR036864">
    <property type="entry name" value="Zn2-C6_fun-type_DNA-bd_sf"/>
</dbReference>
<dbReference type="EMBL" id="AFQF01000779">
    <property type="protein sequence ID" value="EGU86879.1"/>
    <property type="molecule type" value="Genomic_DNA"/>
</dbReference>
<feature type="domain" description="Zn(2)-C6 fungal-type" evidence="3">
    <location>
        <begin position="3"/>
        <end position="31"/>
    </location>
</feature>
<gene>
    <name evidence="4" type="ORF">FOXB_02589</name>
</gene>
<evidence type="ECO:0000256" key="2">
    <source>
        <dbReference type="ARBA" id="ARBA00023242"/>
    </source>
</evidence>
<accession>F9F864</accession>
<protein>
    <recommendedName>
        <fullName evidence="3">Zn(2)-C6 fungal-type domain-containing protein</fullName>
    </recommendedName>
</protein>
<dbReference type="PaxDb" id="5507-FOXG_14649P0"/>
<name>F9F864_FUSOF</name>
<keyword evidence="2" id="KW-0539">Nucleus</keyword>
<dbReference type="PROSITE" id="PS50048">
    <property type="entry name" value="ZN2_CY6_FUNGAL_2"/>
    <property type="match status" value="1"/>
</dbReference>
<dbReference type="InterPro" id="IPR001138">
    <property type="entry name" value="Zn2Cys6_DnaBD"/>
</dbReference>
<dbReference type="Gene3D" id="4.10.240.10">
    <property type="entry name" value="Zn(2)-C6 fungal-type DNA-binding domain"/>
    <property type="match status" value="1"/>
</dbReference>
<proteinExistence type="predicted"/>
<dbReference type="GO" id="GO:0000981">
    <property type="term" value="F:DNA-binding transcription factor activity, RNA polymerase II-specific"/>
    <property type="evidence" value="ECO:0007669"/>
    <property type="project" value="InterPro"/>
</dbReference>
<dbReference type="STRING" id="660025.F9F864"/>